<dbReference type="InterPro" id="IPR036885">
    <property type="entry name" value="SWIB_MDM2_dom_sf"/>
</dbReference>
<evidence type="ECO:0000256" key="1">
    <source>
        <dbReference type="ARBA" id="ARBA00004137"/>
    </source>
</evidence>
<evidence type="ECO:0000313" key="14">
    <source>
        <dbReference type="EMBL" id="TQD72062.1"/>
    </source>
</evidence>
<dbReference type="Gene3D" id="1.10.245.10">
    <property type="entry name" value="SWIB/MDM2 domain"/>
    <property type="match status" value="1"/>
</dbReference>
<keyword evidence="6" id="KW-0249">Electron transport</keyword>
<sequence length="569" mass="65427">MAATVHYQNPRLVQNFARNFSLWSMKKDPYLESALSKNRRWIVNNQIKNIILRCPDQVATVTFIQKKFKTLDLQGKALNWLKKYPCCFQVYLQGDEYYCQLTKRMISLVEEEESVKDMQEPVFVERLAKLLMMSSNQRLNVVKLNVLRRNFGFPDDYLIRLVPKYSDVFRIVNYSGRRSSMEIELVSWNPDLAVSAIEASAHKQGTEPCFTCSLPSTWSKRHFVNLEKKKKRGMVLGRSNEGKDVSSKMSDPEDQGDTGGLFDPEERKRFYKVLFDDVDVPKHTILHVLIVMRPSFEPRVDGIAVGTFVATVKRVPTTCVIHVPFSLCKACIKDAVILCVRGNKGFCETCMKTIMMIEKNEQGNKDKDEVDFDDKSSWEYLFKDYCIDLKEKLSQFDVQALLLEYIKRNKLRDPRRKSQIACDTRLQNLFGNHFLVKEDARADDLQGSVVDTDDNQLESLHNSGADLSPRITRADDELVDQKKYLEESCQPKCVKPLIEYQACVKRVEGDDTGNKHCTGQYFDYISCVDKCENFVLAQMMIIAFCNAGCAKVISKAQITESQFYGLPIL</sequence>
<dbReference type="Pfam" id="PF02320">
    <property type="entry name" value="UCR_hinge"/>
    <property type="match status" value="1"/>
</dbReference>
<comment type="similarity">
    <text evidence="2">Belongs to the UQCRH/QCR6 family.</text>
</comment>
<dbReference type="Gene3D" id="1.10.287.20">
    <property type="entry name" value="Ubiquinol-cytochrome C reductase hinge domain"/>
    <property type="match status" value="1"/>
</dbReference>
<evidence type="ECO:0000256" key="9">
    <source>
        <dbReference type="ARBA" id="ARBA00023157"/>
    </source>
</evidence>
<evidence type="ECO:0000256" key="7">
    <source>
        <dbReference type="ARBA" id="ARBA00023128"/>
    </source>
</evidence>
<comment type="caution">
    <text evidence="14">The sequence shown here is derived from an EMBL/GenBank/DDBJ whole genome shotgun (WGS) entry which is preliminary data.</text>
</comment>
<evidence type="ECO:0000256" key="6">
    <source>
        <dbReference type="ARBA" id="ARBA00022982"/>
    </source>
</evidence>
<dbReference type="PANTHER" id="PTHR46695:SF5">
    <property type="entry name" value="RNA POLYMERASE-ASSOCIATED PROTEIN RTF1 HOMOLOG"/>
    <property type="match status" value="1"/>
</dbReference>
<dbReference type="PROSITE" id="PS51925">
    <property type="entry name" value="SWIB_MDM2"/>
    <property type="match status" value="1"/>
</dbReference>
<dbReference type="GO" id="GO:0005743">
    <property type="term" value="C:mitochondrial inner membrane"/>
    <property type="evidence" value="ECO:0007669"/>
    <property type="project" value="UniProtKB-SubCell"/>
</dbReference>
<evidence type="ECO:0000256" key="10">
    <source>
        <dbReference type="ARBA" id="ARBA00044364"/>
    </source>
</evidence>
<dbReference type="FunFam" id="1.10.287.20:FF:000001">
    <property type="entry name" value="Cytochrome b-c1 complex subunit 6"/>
    <property type="match status" value="1"/>
</dbReference>
<dbReference type="Proteomes" id="UP000315295">
    <property type="component" value="Unassembled WGS sequence"/>
</dbReference>
<dbReference type="PANTHER" id="PTHR46695">
    <property type="entry name" value="ZINC FINGER CCCH DOMAIN-CONTAINING PROTEIN 44-RELATED"/>
    <property type="match status" value="1"/>
</dbReference>
<keyword evidence="9" id="KW-1015">Disulfide bond</keyword>
<dbReference type="CDD" id="cd10567">
    <property type="entry name" value="SWIB-MDM2_like"/>
    <property type="match status" value="1"/>
</dbReference>
<feature type="domain" description="DM2" evidence="13">
    <location>
        <begin position="370"/>
        <end position="451"/>
    </location>
</feature>
<dbReference type="STRING" id="106549.A0A540KDM8"/>
<evidence type="ECO:0000256" key="5">
    <source>
        <dbReference type="ARBA" id="ARBA00022792"/>
    </source>
</evidence>
<evidence type="ECO:0000256" key="11">
    <source>
        <dbReference type="ARBA" id="ARBA00076110"/>
    </source>
</evidence>
<reference evidence="14 15" key="1">
    <citation type="journal article" date="2019" name="G3 (Bethesda)">
        <title>Sequencing of a Wild Apple (Malus baccata) Genome Unravels the Differences Between Cultivated and Wild Apple Species Regarding Disease Resistance and Cold Tolerance.</title>
        <authorList>
            <person name="Chen X."/>
        </authorList>
    </citation>
    <scope>NUCLEOTIDE SEQUENCE [LARGE SCALE GENOMIC DNA]</scope>
    <source>
        <strain evidence="15">cv. Shandingzi</strain>
        <tissue evidence="14">Leaves</tissue>
    </source>
</reference>
<dbReference type="GO" id="GO:0003723">
    <property type="term" value="F:RNA binding"/>
    <property type="evidence" value="ECO:0007669"/>
    <property type="project" value="InterPro"/>
</dbReference>
<name>A0A540KDM8_MALBA</name>
<dbReference type="InterPro" id="IPR023184">
    <property type="entry name" value="Ubol_cytC_Rdtase_hinge_dom"/>
</dbReference>
<proteinExistence type="inferred from homology"/>
<keyword evidence="7" id="KW-0496">Mitochondrion</keyword>
<evidence type="ECO:0000259" key="13">
    <source>
        <dbReference type="PROSITE" id="PS51925"/>
    </source>
</evidence>
<comment type="subcellular location">
    <subcellularLocation>
        <location evidence="1">Mitochondrion inner membrane</location>
        <topology evidence="1">Peripheral membrane protein</topology>
        <orientation evidence="1">Intermembrane side</orientation>
    </subcellularLocation>
</comment>
<dbReference type="EMBL" id="VIEB01001453">
    <property type="protein sequence ID" value="TQD72062.1"/>
    <property type="molecule type" value="Genomic_DNA"/>
</dbReference>
<keyword evidence="4" id="KW-0679">Respiratory chain</keyword>
<evidence type="ECO:0000256" key="8">
    <source>
        <dbReference type="ARBA" id="ARBA00023136"/>
    </source>
</evidence>
<protein>
    <recommendedName>
        <fullName evidence="11">Complex III subunit VI</fullName>
    </recommendedName>
    <alternativeName>
        <fullName evidence="10">Mitochondrial hinge protein</fullName>
    </alternativeName>
</protein>
<evidence type="ECO:0000313" key="15">
    <source>
        <dbReference type="Proteomes" id="UP000315295"/>
    </source>
</evidence>
<dbReference type="InterPro" id="IPR003121">
    <property type="entry name" value="SWIB_MDM2_domain"/>
</dbReference>
<evidence type="ECO:0000256" key="2">
    <source>
        <dbReference type="ARBA" id="ARBA00006498"/>
    </source>
</evidence>
<keyword evidence="15" id="KW-1185">Reference proteome</keyword>
<keyword evidence="8" id="KW-0472">Membrane</keyword>
<dbReference type="InterPro" id="IPR021099">
    <property type="entry name" value="PORR_domain"/>
</dbReference>
<dbReference type="InterPro" id="IPR036811">
    <property type="entry name" value="Ubol_cytC_Rdtase_hinge_dom_sf"/>
</dbReference>
<dbReference type="SUPFAM" id="SSF47592">
    <property type="entry name" value="SWIB/MDM2 domain"/>
    <property type="match status" value="1"/>
</dbReference>
<keyword evidence="3" id="KW-0813">Transport</keyword>
<evidence type="ECO:0000256" key="4">
    <source>
        <dbReference type="ARBA" id="ARBA00022660"/>
    </source>
</evidence>
<dbReference type="SUPFAM" id="SSF81531">
    <property type="entry name" value="Non-heme 11 kDa protein of cytochrome bc1 complex (Ubiquinol-cytochrome c reductase)"/>
    <property type="match status" value="1"/>
</dbReference>
<dbReference type="AlphaFoldDB" id="A0A540KDM8"/>
<evidence type="ECO:0000256" key="12">
    <source>
        <dbReference type="SAM" id="MobiDB-lite"/>
    </source>
</evidence>
<evidence type="ECO:0000256" key="3">
    <source>
        <dbReference type="ARBA" id="ARBA00022448"/>
    </source>
</evidence>
<gene>
    <name evidence="14" type="ORF">C1H46_042402</name>
</gene>
<accession>A0A540KDM8</accession>
<dbReference type="Pfam" id="PF02201">
    <property type="entry name" value="SWIB"/>
    <property type="match status" value="1"/>
</dbReference>
<feature type="region of interest" description="Disordered" evidence="12">
    <location>
        <begin position="238"/>
        <end position="263"/>
    </location>
</feature>
<organism evidence="14 15">
    <name type="scientific">Malus baccata</name>
    <name type="common">Siberian crab apple</name>
    <name type="synonym">Pyrus baccata</name>
    <dbReference type="NCBI Taxonomy" id="106549"/>
    <lineage>
        <taxon>Eukaryota</taxon>
        <taxon>Viridiplantae</taxon>
        <taxon>Streptophyta</taxon>
        <taxon>Embryophyta</taxon>
        <taxon>Tracheophyta</taxon>
        <taxon>Spermatophyta</taxon>
        <taxon>Magnoliopsida</taxon>
        <taxon>eudicotyledons</taxon>
        <taxon>Gunneridae</taxon>
        <taxon>Pentapetalae</taxon>
        <taxon>rosids</taxon>
        <taxon>fabids</taxon>
        <taxon>Rosales</taxon>
        <taxon>Rosaceae</taxon>
        <taxon>Amygdaloideae</taxon>
        <taxon>Maleae</taxon>
        <taxon>Malus</taxon>
    </lineage>
</organism>
<dbReference type="Pfam" id="PF11955">
    <property type="entry name" value="PORR"/>
    <property type="match status" value="1"/>
</dbReference>
<keyword evidence="5" id="KW-0999">Mitochondrion inner membrane</keyword>